<dbReference type="AlphaFoldDB" id="A0A0E9VYM3"/>
<evidence type="ECO:0000313" key="1">
    <source>
        <dbReference type="EMBL" id="JAH82405.1"/>
    </source>
</evidence>
<protein>
    <submittedName>
        <fullName evidence="1">Uncharacterized protein</fullName>
    </submittedName>
</protein>
<reference evidence="1" key="1">
    <citation type="submission" date="2014-11" db="EMBL/GenBank/DDBJ databases">
        <authorList>
            <person name="Amaro Gonzalez C."/>
        </authorList>
    </citation>
    <scope>NUCLEOTIDE SEQUENCE</scope>
</reference>
<organism evidence="1">
    <name type="scientific">Anguilla anguilla</name>
    <name type="common">European freshwater eel</name>
    <name type="synonym">Muraena anguilla</name>
    <dbReference type="NCBI Taxonomy" id="7936"/>
    <lineage>
        <taxon>Eukaryota</taxon>
        <taxon>Metazoa</taxon>
        <taxon>Chordata</taxon>
        <taxon>Craniata</taxon>
        <taxon>Vertebrata</taxon>
        <taxon>Euteleostomi</taxon>
        <taxon>Actinopterygii</taxon>
        <taxon>Neopterygii</taxon>
        <taxon>Teleostei</taxon>
        <taxon>Anguilliformes</taxon>
        <taxon>Anguillidae</taxon>
        <taxon>Anguilla</taxon>
    </lineage>
</organism>
<name>A0A0E9VYM3_ANGAN</name>
<proteinExistence type="predicted"/>
<dbReference type="EMBL" id="GBXM01026172">
    <property type="protein sequence ID" value="JAH82405.1"/>
    <property type="molecule type" value="Transcribed_RNA"/>
</dbReference>
<accession>A0A0E9VYM3</accession>
<reference evidence="1" key="2">
    <citation type="journal article" date="2015" name="Fish Shellfish Immunol.">
        <title>Early steps in the European eel (Anguilla anguilla)-Vibrio vulnificus interaction in the gills: Role of the RtxA13 toxin.</title>
        <authorList>
            <person name="Callol A."/>
            <person name="Pajuelo D."/>
            <person name="Ebbesson L."/>
            <person name="Teles M."/>
            <person name="MacKenzie S."/>
            <person name="Amaro C."/>
        </authorList>
    </citation>
    <scope>NUCLEOTIDE SEQUENCE</scope>
</reference>
<sequence length="25" mass="3022">MNMTYFIIKNIAQFSMLIHSCEMVR</sequence>